<evidence type="ECO:0000313" key="2">
    <source>
        <dbReference type="EMBL" id="JAP63082.1"/>
    </source>
</evidence>
<feature type="region of interest" description="Disordered" evidence="1">
    <location>
        <begin position="39"/>
        <end position="58"/>
    </location>
</feature>
<protein>
    <submittedName>
        <fullName evidence="2">U6 snRNA-associated Sm-like protein LSm8</fullName>
    </submittedName>
</protein>
<evidence type="ECO:0000256" key="1">
    <source>
        <dbReference type="SAM" id="MobiDB-lite"/>
    </source>
</evidence>
<gene>
    <name evidence="2" type="primary">LSM8</name>
    <name evidence="2" type="ORF">TR110946</name>
</gene>
<sequence length="116" mass="13067">MASGTDAQWTMGFSGSALKLEKSKRLSMSSSISPMTATFWPRIMKRPRGTRSTPSTGLKTRSWLSLTTKFITLSKPFKVPTIERPSDVIMFTRRPTYDSNSEAMRTNNHTTSEVRT</sequence>
<name>A0A0V0JCR1_SCHSO</name>
<dbReference type="AlphaFoldDB" id="A0A0V0JCR1"/>
<organism evidence="2">
    <name type="scientific">Schistocephalus solidus</name>
    <name type="common">Tapeworm</name>
    <dbReference type="NCBI Taxonomy" id="70667"/>
    <lineage>
        <taxon>Eukaryota</taxon>
        <taxon>Metazoa</taxon>
        <taxon>Spiralia</taxon>
        <taxon>Lophotrochozoa</taxon>
        <taxon>Platyhelminthes</taxon>
        <taxon>Cestoda</taxon>
        <taxon>Eucestoda</taxon>
        <taxon>Diphyllobothriidea</taxon>
        <taxon>Diphyllobothriidae</taxon>
        <taxon>Schistocephalus</taxon>
    </lineage>
</organism>
<dbReference type="EMBL" id="GEEE01000143">
    <property type="protein sequence ID" value="JAP63082.1"/>
    <property type="molecule type" value="Transcribed_RNA"/>
</dbReference>
<reference evidence="2" key="1">
    <citation type="submission" date="2016-01" db="EMBL/GenBank/DDBJ databases">
        <title>Reference transcriptome for the parasite Schistocephalus solidus: insights into the molecular evolution of parasitism.</title>
        <authorList>
            <person name="Hebert F.O."/>
            <person name="Grambauer S."/>
            <person name="Barber I."/>
            <person name="Landry C.R."/>
            <person name="Aubin-Horth N."/>
        </authorList>
    </citation>
    <scope>NUCLEOTIDE SEQUENCE</scope>
</reference>
<feature type="non-terminal residue" evidence="2">
    <location>
        <position position="116"/>
    </location>
</feature>
<proteinExistence type="predicted"/>
<accession>A0A0V0JCR1</accession>